<sequence length="626" mass="71627">MQAQDIGSKAFDAVPSGASNILSRLKELADQGRTIAKCQHILKSLEFRDLRSREQMITDAHESTFTWIFQEKRLGFVDWAAHKNGIFWVTGKPGSGKSTLMKYLVNQPRTYEHLRRWAGTHRLGVASHYFWNPGTAMQKSESGLLRKLLYDIVRQFPTEALEAIPPEFEDTKVLGDALWTVVDLRKALEAFGKNEDLGTKFCFFIDGLDEYHSDHEDLVECLSRLSRCPSLKLCVSSRPWNVFSRAYNNRAQGQLAVQELTRGDIKRFIDDRMNASEPFRALQVTSPQDCTEILTGICEKAQGVFLWVHLVLRSLLRGLHDNDDSIDILRQRLQEYPDTLDGYFDRMFQRIEKVYKKQSARILLVALASVDPLPLRTPSYIEQEMRNSDYARGMPMIGAHKKGRKSNKSNGKPSVEEKGSTAQSNAMPMLGPQGTIYEDDDMSEKDQHEVERTRRCIDARCGDLLEINGRIITFLHRTARDFLEQEDILKTMRKLATDDFDAHLSMTRLCLAQMKSVWPKTGIEIGLLLTTVLAMENKISEGSKPFYADLLMEIDKRGDRLFKLRDGPVNGNRDLVEDYARKGYVILEDQQEDNSQQRETYGNSYFSFRVRSALIRMGRGSDLIAH</sequence>
<feature type="domain" description="DUF7791" evidence="4">
    <location>
        <begin position="445"/>
        <end position="517"/>
    </location>
</feature>
<evidence type="ECO:0000313" key="5">
    <source>
        <dbReference type="EMBL" id="KAF2734577.1"/>
    </source>
</evidence>
<evidence type="ECO:0000256" key="1">
    <source>
        <dbReference type="ARBA" id="ARBA00022737"/>
    </source>
</evidence>
<dbReference type="InterPro" id="IPR027417">
    <property type="entry name" value="P-loop_NTPase"/>
</dbReference>
<keyword evidence="1" id="KW-0677">Repeat</keyword>
<dbReference type="OrthoDB" id="443402at2759"/>
<dbReference type="InterPro" id="IPR056693">
    <property type="entry name" value="DUF7791"/>
</dbReference>
<proteinExistence type="predicted"/>
<evidence type="ECO:0000259" key="3">
    <source>
        <dbReference type="Pfam" id="PF24883"/>
    </source>
</evidence>
<accession>A0A9P4UZT3</accession>
<dbReference type="Gene3D" id="3.40.50.300">
    <property type="entry name" value="P-loop containing nucleotide triphosphate hydrolases"/>
    <property type="match status" value="1"/>
</dbReference>
<dbReference type="SUPFAM" id="SSF52540">
    <property type="entry name" value="P-loop containing nucleoside triphosphate hydrolases"/>
    <property type="match status" value="1"/>
</dbReference>
<reference evidence="5" key="1">
    <citation type="journal article" date="2020" name="Stud. Mycol.">
        <title>101 Dothideomycetes genomes: a test case for predicting lifestyles and emergence of pathogens.</title>
        <authorList>
            <person name="Haridas S."/>
            <person name="Albert R."/>
            <person name="Binder M."/>
            <person name="Bloem J."/>
            <person name="Labutti K."/>
            <person name="Salamov A."/>
            <person name="Andreopoulos B."/>
            <person name="Baker S."/>
            <person name="Barry K."/>
            <person name="Bills G."/>
            <person name="Bluhm B."/>
            <person name="Cannon C."/>
            <person name="Castanera R."/>
            <person name="Culley D."/>
            <person name="Daum C."/>
            <person name="Ezra D."/>
            <person name="Gonzalez J."/>
            <person name="Henrissat B."/>
            <person name="Kuo A."/>
            <person name="Liang C."/>
            <person name="Lipzen A."/>
            <person name="Lutzoni F."/>
            <person name="Magnuson J."/>
            <person name="Mondo S."/>
            <person name="Nolan M."/>
            <person name="Ohm R."/>
            <person name="Pangilinan J."/>
            <person name="Park H.-J."/>
            <person name="Ramirez L."/>
            <person name="Alfaro M."/>
            <person name="Sun H."/>
            <person name="Tritt A."/>
            <person name="Yoshinaga Y."/>
            <person name="Zwiers L.-H."/>
            <person name="Turgeon B."/>
            <person name="Goodwin S."/>
            <person name="Spatafora J."/>
            <person name="Crous P."/>
            <person name="Grigoriev I."/>
        </authorList>
    </citation>
    <scope>NUCLEOTIDE SEQUENCE</scope>
    <source>
        <strain evidence="5">CBS 125425</strain>
    </source>
</reference>
<dbReference type="Pfam" id="PF24883">
    <property type="entry name" value="NPHP3_N"/>
    <property type="match status" value="1"/>
</dbReference>
<evidence type="ECO:0000259" key="4">
    <source>
        <dbReference type="Pfam" id="PF25053"/>
    </source>
</evidence>
<dbReference type="PANTHER" id="PTHR10039:SF5">
    <property type="entry name" value="NACHT DOMAIN-CONTAINING PROTEIN"/>
    <property type="match status" value="1"/>
</dbReference>
<dbReference type="PANTHER" id="PTHR10039">
    <property type="entry name" value="AMELOGENIN"/>
    <property type="match status" value="1"/>
</dbReference>
<dbReference type="Proteomes" id="UP000799444">
    <property type="component" value="Unassembled WGS sequence"/>
</dbReference>
<dbReference type="Pfam" id="PF25053">
    <property type="entry name" value="DUF7791"/>
    <property type="match status" value="1"/>
</dbReference>
<gene>
    <name evidence="5" type="ORF">EJ04DRAFT_523562</name>
</gene>
<dbReference type="InterPro" id="IPR056884">
    <property type="entry name" value="NPHP3-like_N"/>
</dbReference>
<name>A0A9P4UZT3_9PLEO</name>
<organism evidence="5 6">
    <name type="scientific">Polyplosphaeria fusca</name>
    <dbReference type="NCBI Taxonomy" id="682080"/>
    <lineage>
        <taxon>Eukaryota</taxon>
        <taxon>Fungi</taxon>
        <taxon>Dikarya</taxon>
        <taxon>Ascomycota</taxon>
        <taxon>Pezizomycotina</taxon>
        <taxon>Dothideomycetes</taxon>
        <taxon>Pleosporomycetidae</taxon>
        <taxon>Pleosporales</taxon>
        <taxon>Tetraplosphaeriaceae</taxon>
        <taxon>Polyplosphaeria</taxon>
    </lineage>
</organism>
<dbReference type="EMBL" id="ML996146">
    <property type="protein sequence ID" value="KAF2734577.1"/>
    <property type="molecule type" value="Genomic_DNA"/>
</dbReference>
<dbReference type="AlphaFoldDB" id="A0A9P4UZT3"/>
<feature type="domain" description="Nephrocystin 3-like N-terminal" evidence="3">
    <location>
        <begin position="64"/>
        <end position="238"/>
    </location>
</feature>
<protein>
    <recommendedName>
        <fullName evidence="7">NACHT domain-containing protein</fullName>
    </recommendedName>
</protein>
<evidence type="ECO:0008006" key="7">
    <source>
        <dbReference type="Google" id="ProtNLM"/>
    </source>
</evidence>
<evidence type="ECO:0000256" key="2">
    <source>
        <dbReference type="SAM" id="MobiDB-lite"/>
    </source>
</evidence>
<comment type="caution">
    <text evidence="5">The sequence shown here is derived from an EMBL/GenBank/DDBJ whole genome shotgun (WGS) entry which is preliminary data.</text>
</comment>
<feature type="region of interest" description="Disordered" evidence="2">
    <location>
        <begin position="398"/>
        <end position="441"/>
    </location>
</feature>
<keyword evidence="6" id="KW-1185">Reference proteome</keyword>
<evidence type="ECO:0000313" key="6">
    <source>
        <dbReference type="Proteomes" id="UP000799444"/>
    </source>
</evidence>